<dbReference type="EMBL" id="CP022579">
    <property type="protein sequence ID" value="QEL64658.1"/>
    <property type="molecule type" value="Genomic_DNA"/>
</dbReference>
<reference evidence="2 3" key="1">
    <citation type="submission" date="2017-07" db="EMBL/GenBank/DDBJ databases">
        <title>Complete genome sequence of Oryzomicrobium terrae TPP412.</title>
        <authorList>
            <person name="Chiu L.-W."/>
            <person name="Lo K.-J."/>
            <person name="Tsai Y.-M."/>
            <person name="Lin S.-S."/>
            <person name="Kuo C.-H."/>
            <person name="Liu C.-T."/>
        </authorList>
    </citation>
    <scope>NUCLEOTIDE SEQUENCE [LARGE SCALE GENOMIC DNA]</scope>
    <source>
        <strain evidence="2 3">TPP412</strain>
    </source>
</reference>
<organism evidence="2 3">
    <name type="scientific">Oryzomicrobium terrae</name>
    <dbReference type="NCBI Taxonomy" id="1735038"/>
    <lineage>
        <taxon>Bacteria</taxon>
        <taxon>Pseudomonadati</taxon>
        <taxon>Pseudomonadota</taxon>
        <taxon>Betaproteobacteria</taxon>
        <taxon>Rhodocyclales</taxon>
        <taxon>Rhodocyclaceae</taxon>
        <taxon>Oryzomicrobium</taxon>
    </lineage>
</organism>
<name>A0A5C1E8V2_9RHOO</name>
<sequence>MAAPAKSRPPAPPSSLDAIPDAAREQARPFRYSSFAIVYPENAGSASANTAAFMVRVRIEPPLRLDLGHAMAIRLNGQPLPGRYTQEDFVLPPEAFGDTVSLNQRYRLEASIVDAQGVALISAAPVDFYLRLAPRLLRPSR</sequence>
<gene>
    <name evidence="2" type="ORF">OTERR_11820</name>
</gene>
<evidence type="ECO:0000313" key="2">
    <source>
        <dbReference type="EMBL" id="QEL64658.1"/>
    </source>
</evidence>
<accession>A0A5C1E8V2</accession>
<keyword evidence="3" id="KW-1185">Reference proteome</keyword>
<dbReference type="RefSeq" id="WP_149425142.1">
    <property type="nucleotide sequence ID" value="NZ_CP022579.1"/>
</dbReference>
<protein>
    <submittedName>
        <fullName evidence="2">Uncharacterized protein</fullName>
    </submittedName>
</protein>
<feature type="region of interest" description="Disordered" evidence="1">
    <location>
        <begin position="1"/>
        <end position="22"/>
    </location>
</feature>
<dbReference type="KEGG" id="otr:OTERR_11820"/>
<evidence type="ECO:0000256" key="1">
    <source>
        <dbReference type="SAM" id="MobiDB-lite"/>
    </source>
</evidence>
<dbReference type="AlphaFoldDB" id="A0A5C1E8V2"/>
<proteinExistence type="predicted"/>
<evidence type="ECO:0000313" key="3">
    <source>
        <dbReference type="Proteomes" id="UP000323671"/>
    </source>
</evidence>
<dbReference type="Proteomes" id="UP000323671">
    <property type="component" value="Chromosome"/>
</dbReference>